<dbReference type="InterPro" id="IPR014721">
    <property type="entry name" value="Ribsml_uS5_D2-typ_fold_subgr"/>
</dbReference>
<evidence type="ECO:0000256" key="6">
    <source>
        <dbReference type="ARBA" id="ARBA00022777"/>
    </source>
</evidence>
<dbReference type="PANTHER" id="PTHR43527">
    <property type="entry name" value="4-DIPHOSPHOCYTIDYL-2-C-METHYL-D-ERYTHRITOL KINASE, CHLOROPLASTIC"/>
    <property type="match status" value="1"/>
</dbReference>
<dbReference type="GO" id="GO:0019288">
    <property type="term" value="P:isopentenyl diphosphate biosynthetic process, methylerythritol 4-phosphate pathway"/>
    <property type="evidence" value="ECO:0007669"/>
    <property type="project" value="UniProtKB-UniRule"/>
</dbReference>
<dbReference type="Gene3D" id="3.30.70.890">
    <property type="entry name" value="GHMP kinase, C-terminal domain"/>
    <property type="match status" value="1"/>
</dbReference>
<dbReference type="InterPro" id="IPR020568">
    <property type="entry name" value="Ribosomal_Su5_D2-typ_SF"/>
</dbReference>
<gene>
    <name evidence="9" type="primary">ispE</name>
    <name evidence="12" type="ORF">H8744_13405</name>
</gene>
<keyword evidence="9" id="KW-0414">Isoprene biosynthesis</keyword>
<dbReference type="InterPro" id="IPR006204">
    <property type="entry name" value="GHMP_kinase_N_dom"/>
</dbReference>
<proteinExistence type="inferred from homology"/>
<dbReference type="HAMAP" id="MF_00061">
    <property type="entry name" value="IspE"/>
    <property type="match status" value="1"/>
</dbReference>
<evidence type="ECO:0000256" key="7">
    <source>
        <dbReference type="ARBA" id="ARBA00022840"/>
    </source>
</evidence>
<dbReference type="SUPFAM" id="SSF54211">
    <property type="entry name" value="Ribosomal protein S5 domain 2-like"/>
    <property type="match status" value="1"/>
</dbReference>
<dbReference type="Pfam" id="PF00288">
    <property type="entry name" value="GHMP_kinases_N"/>
    <property type="match status" value="1"/>
</dbReference>
<dbReference type="InterPro" id="IPR004424">
    <property type="entry name" value="IspE"/>
</dbReference>
<reference evidence="12" key="1">
    <citation type="submission" date="2020-08" db="EMBL/GenBank/DDBJ databases">
        <title>Genome public.</title>
        <authorList>
            <person name="Liu C."/>
            <person name="Sun Q."/>
        </authorList>
    </citation>
    <scope>NUCLEOTIDE SEQUENCE</scope>
    <source>
        <strain evidence="12">N12</strain>
    </source>
</reference>
<dbReference type="InterPro" id="IPR036554">
    <property type="entry name" value="GHMP_kinase_C_sf"/>
</dbReference>
<dbReference type="InterPro" id="IPR013750">
    <property type="entry name" value="GHMP_kinase_C_dom"/>
</dbReference>
<evidence type="ECO:0000256" key="1">
    <source>
        <dbReference type="ARBA" id="ARBA00009684"/>
    </source>
</evidence>
<dbReference type="Proteomes" id="UP000651085">
    <property type="component" value="Unassembled WGS sequence"/>
</dbReference>
<dbReference type="GO" id="GO:0016114">
    <property type="term" value="P:terpenoid biosynthetic process"/>
    <property type="evidence" value="ECO:0007669"/>
    <property type="project" value="UniProtKB-UniRule"/>
</dbReference>
<keyword evidence="13" id="KW-1185">Reference proteome</keyword>
<dbReference type="GO" id="GO:0005524">
    <property type="term" value="F:ATP binding"/>
    <property type="evidence" value="ECO:0007669"/>
    <property type="project" value="UniProtKB-UniRule"/>
</dbReference>
<comment type="pathway">
    <text evidence="9">Isoprenoid biosynthesis; isopentenyl diphosphate biosynthesis via DXP pathway; isopentenyl diphosphate from 1-deoxy-D-xylulose 5-phosphate: step 3/6.</text>
</comment>
<evidence type="ECO:0000256" key="9">
    <source>
        <dbReference type="HAMAP-Rule" id="MF_00061"/>
    </source>
</evidence>
<dbReference type="RefSeq" id="WP_262435322.1">
    <property type="nucleotide sequence ID" value="NZ_JACRTF010000001.1"/>
</dbReference>
<keyword evidence="7 9" id="KW-0067">ATP-binding</keyword>
<feature type="active site" evidence="9">
    <location>
        <position position="136"/>
    </location>
</feature>
<dbReference type="EC" id="2.7.1.148" evidence="2 9"/>
<dbReference type="SUPFAM" id="SSF55060">
    <property type="entry name" value="GHMP Kinase, C-terminal domain"/>
    <property type="match status" value="1"/>
</dbReference>
<name>A0A926IRZ6_9BACT</name>
<evidence type="ECO:0000256" key="3">
    <source>
        <dbReference type="ARBA" id="ARBA00017473"/>
    </source>
</evidence>
<comment type="similarity">
    <text evidence="1 9">Belongs to the GHMP kinase family. IspE subfamily.</text>
</comment>
<evidence type="ECO:0000313" key="13">
    <source>
        <dbReference type="Proteomes" id="UP000651085"/>
    </source>
</evidence>
<dbReference type="NCBIfam" id="TIGR00154">
    <property type="entry name" value="ispE"/>
    <property type="match status" value="1"/>
</dbReference>
<protein>
    <recommendedName>
        <fullName evidence="3 9">4-diphosphocytidyl-2-C-methyl-D-erythritol kinase</fullName>
        <shortName evidence="9">CMK</shortName>
        <ecNumber evidence="2 9">2.7.1.148</ecNumber>
    </recommendedName>
    <alternativeName>
        <fullName evidence="8 9">4-(cytidine-5'-diphospho)-2-C-methyl-D-erythritol kinase</fullName>
    </alternativeName>
</protein>
<feature type="active site" evidence="9">
    <location>
        <position position="8"/>
    </location>
</feature>
<feature type="domain" description="GHMP kinase C-terminal" evidence="11">
    <location>
        <begin position="203"/>
        <end position="255"/>
    </location>
</feature>
<dbReference type="AlphaFoldDB" id="A0A926IRZ6"/>
<dbReference type="Pfam" id="PF08544">
    <property type="entry name" value="GHMP_kinases_C"/>
    <property type="match status" value="1"/>
</dbReference>
<dbReference type="PANTHER" id="PTHR43527:SF2">
    <property type="entry name" value="4-DIPHOSPHOCYTIDYL-2-C-METHYL-D-ERYTHRITOL KINASE, CHLOROPLASTIC"/>
    <property type="match status" value="1"/>
</dbReference>
<keyword evidence="6 9" id="KW-0418">Kinase</keyword>
<evidence type="ECO:0000259" key="10">
    <source>
        <dbReference type="Pfam" id="PF00288"/>
    </source>
</evidence>
<evidence type="ECO:0000313" key="12">
    <source>
        <dbReference type="EMBL" id="MBC8594223.1"/>
    </source>
</evidence>
<accession>A0A926IRZ6</accession>
<sequence length="274" mass="30441">MITFPNAKINLGLNITEKRPDGYHNLETIFYPVPLEDALEIHVASHTKEKITLQQKGIVLDGNPYDNLVVKAYRLLDKEFDLPPVDIHLYKRIPCGAGLGGGSSDAASMLKLLNKKFSLELTDIELEKYAAMLGADCAFFIKNIPTYAEGIGNIFSPVTLSLKGYKIILVKPDIFVSTREAFSLIKPHKPEYSLKELAGTSVHEWKNKMVNDFEDSVFPQFPIIKEIKDELYRNGAIYASMSGSGSSVFGLFAPEAILPDINFGSESFVFRGSL</sequence>
<feature type="binding site" evidence="9">
    <location>
        <begin position="94"/>
        <end position="104"/>
    </location>
    <ligand>
        <name>ATP</name>
        <dbReference type="ChEBI" id="CHEBI:30616"/>
    </ligand>
</feature>
<organism evidence="12 13">
    <name type="scientific">Jilunia laotingensis</name>
    <dbReference type="NCBI Taxonomy" id="2763675"/>
    <lineage>
        <taxon>Bacteria</taxon>
        <taxon>Pseudomonadati</taxon>
        <taxon>Bacteroidota</taxon>
        <taxon>Bacteroidia</taxon>
        <taxon>Bacteroidales</taxon>
        <taxon>Bacteroidaceae</taxon>
        <taxon>Jilunia</taxon>
    </lineage>
</organism>
<dbReference type="Gene3D" id="3.30.230.10">
    <property type="match status" value="1"/>
</dbReference>
<dbReference type="GO" id="GO:0050515">
    <property type="term" value="F:4-(cytidine 5'-diphospho)-2-C-methyl-D-erythritol kinase activity"/>
    <property type="evidence" value="ECO:0007669"/>
    <property type="project" value="UniProtKB-UniRule"/>
</dbReference>
<comment type="catalytic activity">
    <reaction evidence="9">
        <text>4-CDP-2-C-methyl-D-erythritol + ATP = 4-CDP-2-C-methyl-D-erythritol 2-phosphate + ADP + H(+)</text>
        <dbReference type="Rhea" id="RHEA:18437"/>
        <dbReference type="ChEBI" id="CHEBI:15378"/>
        <dbReference type="ChEBI" id="CHEBI:30616"/>
        <dbReference type="ChEBI" id="CHEBI:57823"/>
        <dbReference type="ChEBI" id="CHEBI:57919"/>
        <dbReference type="ChEBI" id="CHEBI:456216"/>
        <dbReference type="EC" id="2.7.1.148"/>
    </reaction>
</comment>
<evidence type="ECO:0000256" key="2">
    <source>
        <dbReference type="ARBA" id="ARBA00012052"/>
    </source>
</evidence>
<feature type="domain" description="GHMP kinase N-terminal" evidence="10">
    <location>
        <begin position="67"/>
        <end position="141"/>
    </location>
</feature>
<evidence type="ECO:0000256" key="8">
    <source>
        <dbReference type="ARBA" id="ARBA00032554"/>
    </source>
</evidence>
<keyword evidence="5 9" id="KW-0547">Nucleotide-binding</keyword>
<keyword evidence="4 9" id="KW-0808">Transferase</keyword>
<dbReference type="EMBL" id="JACRTF010000001">
    <property type="protein sequence ID" value="MBC8594223.1"/>
    <property type="molecule type" value="Genomic_DNA"/>
</dbReference>
<comment type="function">
    <text evidence="9">Catalyzes the phosphorylation of the position 2 hydroxy group of 4-diphosphocytidyl-2C-methyl-D-erythritol.</text>
</comment>
<evidence type="ECO:0000259" key="11">
    <source>
        <dbReference type="Pfam" id="PF08544"/>
    </source>
</evidence>
<dbReference type="PIRSF" id="PIRSF010376">
    <property type="entry name" value="IspE"/>
    <property type="match status" value="1"/>
</dbReference>
<evidence type="ECO:0000256" key="5">
    <source>
        <dbReference type="ARBA" id="ARBA00022741"/>
    </source>
</evidence>
<evidence type="ECO:0000256" key="4">
    <source>
        <dbReference type="ARBA" id="ARBA00022679"/>
    </source>
</evidence>
<comment type="caution">
    <text evidence="12">The sequence shown here is derived from an EMBL/GenBank/DDBJ whole genome shotgun (WGS) entry which is preliminary data.</text>
</comment>